<keyword evidence="3" id="KW-1185">Reference proteome</keyword>
<evidence type="ECO:0000256" key="1">
    <source>
        <dbReference type="SAM" id="MobiDB-lite"/>
    </source>
</evidence>
<organism evidence="2 3">
    <name type="scientific">Dreissena polymorpha</name>
    <name type="common">Zebra mussel</name>
    <name type="synonym">Mytilus polymorpha</name>
    <dbReference type="NCBI Taxonomy" id="45954"/>
    <lineage>
        <taxon>Eukaryota</taxon>
        <taxon>Metazoa</taxon>
        <taxon>Spiralia</taxon>
        <taxon>Lophotrochozoa</taxon>
        <taxon>Mollusca</taxon>
        <taxon>Bivalvia</taxon>
        <taxon>Autobranchia</taxon>
        <taxon>Heteroconchia</taxon>
        <taxon>Euheterodonta</taxon>
        <taxon>Imparidentia</taxon>
        <taxon>Neoheterodontei</taxon>
        <taxon>Myida</taxon>
        <taxon>Dreissenoidea</taxon>
        <taxon>Dreissenidae</taxon>
        <taxon>Dreissena</taxon>
    </lineage>
</organism>
<comment type="caution">
    <text evidence="2">The sequence shown here is derived from an EMBL/GenBank/DDBJ whole genome shotgun (WGS) entry which is preliminary data.</text>
</comment>
<dbReference type="AlphaFoldDB" id="A0A9D4EL43"/>
<sequence length="59" mass="6037">MPYDILADLPSPKKTTIALGDRGCRLRKPDCDESSGCATETTPGPSAKTVSSALVSVAG</sequence>
<dbReference type="Proteomes" id="UP000828390">
    <property type="component" value="Unassembled WGS sequence"/>
</dbReference>
<reference evidence="2" key="2">
    <citation type="submission" date="2020-11" db="EMBL/GenBank/DDBJ databases">
        <authorList>
            <person name="McCartney M.A."/>
            <person name="Auch B."/>
            <person name="Kono T."/>
            <person name="Mallez S."/>
            <person name="Becker A."/>
            <person name="Gohl D.M."/>
            <person name="Silverstein K.A.T."/>
            <person name="Koren S."/>
            <person name="Bechman K.B."/>
            <person name="Herman A."/>
            <person name="Abrahante J.E."/>
            <person name="Garbe J."/>
        </authorList>
    </citation>
    <scope>NUCLEOTIDE SEQUENCE</scope>
    <source>
        <strain evidence="2">Duluth1</strain>
        <tissue evidence="2">Whole animal</tissue>
    </source>
</reference>
<proteinExistence type="predicted"/>
<name>A0A9D4EL43_DREPO</name>
<reference evidence="2" key="1">
    <citation type="journal article" date="2019" name="bioRxiv">
        <title>The Genome of the Zebra Mussel, Dreissena polymorpha: A Resource for Invasive Species Research.</title>
        <authorList>
            <person name="McCartney M.A."/>
            <person name="Auch B."/>
            <person name="Kono T."/>
            <person name="Mallez S."/>
            <person name="Zhang Y."/>
            <person name="Obille A."/>
            <person name="Becker A."/>
            <person name="Abrahante J.E."/>
            <person name="Garbe J."/>
            <person name="Badalamenti J.P."/>
            <person name="Herman A."/>
            <person name="Mangelson H."/>
            <person name="Liachko I."/>
            <person name="Sullivan S."/>
            <person name="Sone E.D."/>
            <person name="Koren S."/>
            <person name="Silverstein K.A.T."/>
            <person name="Beckman K.B."/>
            <person name="Gohl D.M."/>
        </authorList>
    </citation>
    <scope>NUCLEOTIDE SEQUENCE</scope>
    <source>
        <strain evidence="2">Duluth1</strain>
        <tissue evidence="2">Whole animal</tissue>
    </source>
</reference>
<evidence type="ECO:0000313" key="2">
    <source>
        <dbReference type="EMBL" id="KAH3782694.1"/>
    </source>
</evidence>
<dbReference type="EMBL" id="JAIWYP010000008">
    <property type="protein sequence ID" value="KAH3782694.1"/>
    <property type="molecule type" value="Genomic_DNA"/>
</dbReference>
<feature type="region of interest" description="Disordered" evidence="1">
    <location>
        <begin position="30"/>
        <end position="59"/>
    </location>
</feature>
<accession>A0A9D4EL43</accession>
<feature type="compositionally biased region" description="Polar residues" evidence="1">
    <location>
        <begin position="36"/>
        <end position="59"/>
    </location>
</feature>
<evidence type="ECO:0000313" key="3">
    <source>
        <dbReference type="Proteomes" id="UP000828390"/>
    </source>
</evidence>
<gene>
    <name evidence="2" type="ORF">DPMN_160613</name>
</gene>
<protein>
    <submittedName>
        <fullName evidence="2">Uncharacterized protein</fullName>
    </submittedName>
</protein>